<dbReference type="Proteomes" id="UP000886595">
    <property type="component" value="Unassembled WGS sequence"/>
</dbReference>
<dbReference type="EMBL" id="JAAMPC010000005">
    <property type="protein sequence ID" value="KAG2310869.1"/>
    <property type="molecule type" value="Genomic_DNA"/>
</dbReference>
<organism evidence="2 3">
    <name type="scientific">Brassica carinata</name>
    <name type="common">Ethiopian mustard</name>
    <name type="synonym">Abyssinian cabbage</name>
    <dbReference type="NCBI Taxonomy" id="52824"/>
    <lineage>
        <taxon>Eukaryota</taxon>
        <taxon>Viridiplantae</taxon>
        <taxon>Streptophyta</taxon>
        <taxon>Embryophyta</taxon>
        <taxon>Tracheophyta</taxon>
        <taxon>Spermatophyta</taxon>
        <taxon>Magnoliopsida</taxon>
        <taxon>eudicotyledons</taxon>
        <taxon>Gunneridae</taxon>
        <taxon>Pentapetalae</taxon>
        <taxon>rosids</taxon>
        <taxon>malvids</taxon>
        <taxon>Brassicales</taxon>
        <taxon>Brassicaceae</taxon>
        <taxon>Brassiceae</taxon>
        <taxon>Brassica</taxon>
    </lineage>
</organism>
<name>A0A8X8ARB6_BRACI</name>
<dbReference type="AlphaFoldDB" id="A0A8X8ARB6"/>
<feature type="compositionally biased region" description="Basic and acidic residues" evidence="1">
    <location>
        <begin position="107"/>
        <end position="116"/>
    </location>
</feature>
<protein>
    <submittedName>
        <fullName evidence="2">Uncharacterized protein</fullName>
    </submittedName>
</protein>
<accession>A0A8X8ARB6</accession>
<gene>
    <name evidence="2" type="ORF">Bca52824_022426</name>
</gene>
<reference evidence="2 3" key="1">
    <citation type="submission" date="2020-02" db="EMBL/GenBank/DDBJ databases">
        <authorList>
            <person name="Ma Q."/>
            <person name="Huang Y."/>
            <person name="Song X."/>
            <person name="Pei D."/>
        </authorList>
    </citation>
    <scope>NUCLEOTIDE SEQUENCE [LARGE SCALE GENOMIC DNA]</scope>
    <source>
        <strain evidence="2">Sxm20200214</strain>
        <tissue evidence="2">Leaf</tissue>
    </source>
</reference>
<sequence>MLESITFPQVQTYMTLAAVDKVTTLDLTSILVKFAFTALDINLAVIAKPKPELARVLKCLASRGHTILLIVPPDEECSFTVESLLRYAHLVLGASDTCMVKEEEEGKQDSSHHVEEDLSQGEKVFIEEEISPSVNKSS</sequence>
<comment type="caution">
    <text evidence="2">The sequence shown here is derived from an EMBL/GenBank/DDBJ whole genome shotgun (WGS) entry which is preliminary data.</text>
</comment>
<keyword evidence="3" id="KW-1185">Reference proteome</keyword>
<proteinExistence type="predicted"/>
<evidence type="ECO:0000313" key="2">
    <source>
        <dbReference type="EMBL" id="KAG2310869.1"/>
    </source>
</evidence>
<evidence type="ECO:0000313" key="3">
    <source>
        <dbReference type="Proteomes" id="UP000886595"/>
    </source>
</evidence>
<feature type="region of interest" description="Disordered" evidence="1">
    <location>
        <begin position="102"/>
        <end position="123"/>
    </location>
</feature>
<evidence type="ECO:0000256" key="1">
    <source>
        <dbReference type="SAM" id="MobiDB-lite"/>
    </source>
</evidence>